<reference evidence="2 3" key="1">
    <citation type="journal article" date="2023" name="Int. J. Mol. Sci.">
        <title>Pathogenicity and Genomic Characterization of a Novel Genospecies, Bacillus shihchuchen, of the Bacillus cereus Group Isolated from Chinese Softshell Turtle (Pelodiscus sinensis).</title>
        <authorList>
            <person name="Cheng L.W."/>
            <person name="Byadgi O.V."/>
            <person name="Tsai C.E."/>
            <person name="Wang P.C."/>
            <person name="Chen S.C."/>
        </authorList>
    </citation>
    <scope>NUCLEOTIDE SEQUENCE [LARGE SCALE GENOMIC DNA]</scope>
    <source>
        <strain evidence="2 3">QF108-045</strain>
    </source>
</reference>
<gene>
    <name evidence="2" type="ORF">P6F46_27680</name>
</gene>
<protein>
    <submittedName>
        <fullName evidence="2">SMEK domain-containing protein</fullName>
    </submittedName>
</protein>
<geneLocation type="plasmid" evidence="2">
    <name>pBS01</name>
</geneLocation>
<feature type="domain" description="SMEK" evidence="1">
    <location>
        <begin position="25"/>
        <end position="129"/>
    </location>
</feature>
<organism evidence="2 3">
    <name type="scientific">Bacillus shihchuchen</name>
    <dbReference type="NCBI Taxonomy" id="3036942"/>
    <lineage>
        <taxon>Bacteria</taxon>
        <taxon>Bacillati</taxon>
        <taxon>Bacillota</taxon>
        <taxon>Bacilli</taxon>
        <taxon>Bacillales</taxon>
        <taxon>Bacillaceae</taxon>
        <taxon>Bacillus</taxon>
        <taxon>Bacillus cereus group</taxon>
    </lineage>
</organism>
<evidence type="ECO:0000313" key="2">
    <source>
        <dbReference type="EMBL" id="MDL2419358.1"/>
    </source>
</evidence>
<accession>A0ABT7L0H5</accession>
<keyword evidence="3" id="KW-1185">Reference proteome</keyword>
<dbReference type="EMBL" id="JASWHZ010000002">
    <property type="protein sequence ID" value="MDL2419358.1"/>
    <property type="molecule type" value="Genomic_DNA"/>
</dbReference>
<proteinExistence type="predicted"/>
<evidence type="ECO:0000313" key="3">
    <source>
        <dbReference type="Proteomes" id="UP001229716"/>
    </source>
</evidence>
<name>A0ABT7L0H5_9BACI</name>
<dbReference type="Pfam" id="PF21941">
    <property type="entry name" value="SMEK_N"/>
    <property type="match status" value="1"/>
</dbReference>
<dbReference type="InterPro" id="IPR047740">
    <property type="entry name" value="SMEK_dom"/>
</dbReference>
<comment type="caution">
    <text evidence="2">The sequence shown here is derived from an EMBL/GenBank/DDBJ whole genome shotgun (WGS) entry which is preliminary data.</text>
</comment>
<dbReference type="NCBIfam" id="NF033859">
    <property type="entry name" value="SMEK_N"/>
    <property type="match status" value="1"/>
</dbReference>
<keyword evidence="2" id="KW-0614">Plasmid</keyword>
<sequence length="344" mass="40335">MLKRKDEMDDVIKGLSLLQFYLRYSSNRLGLHDINKVCEPFFCELFNILWNKGYQRLEGEKKNHPGIDLGDKTNKSSVQITSDGTKQKLWGTIDQFEDNKLYVYYNELIHFVVGEKDYKLKQKDRVKFEKDICGTYITHRTIDDYEYSIRIIDLMDLIEFIDQLVGEEFSNIHDYIKNHIGDPVKLLMNNLYDIDPDELKAFTAESFLDFCEPESIDERNNFFLEIKNLANQINDMSENSKRFLYKILVIHQKNSQKRFDSVQINPLVIQKSLGLSNCGMEGEIAVLRNAGLLDEIAFDDQMLGVDYYEKNGHFDYIATILTYCKEKEIDLKRLILTPDFSLLD</sequence>
<dbReference type="Proteomes" id="UP001229716">
    <property type="component" value="Unassembled WGS sequence"/>
</dbReference>
<evidence type="ECO:0000259" key="1">
    <source>
        <dbReference type="Pfam" id="PF21941"/>
    </source>
</evidence>